<keyword evidence="3" id="KW-1185">Reference proteome</keyword>
<dbReference type="Proteomes" id="UP000249016">
    <property type="component" value="Unassembled WGS sequence"/>
</dbReference>
<organism evidence="2 3">
    <name type="scientific">Spirosoma telluris</name>
    <dbReference type="NCBI Taxonomy" id="2183553"/>
    <lineage>
        <taxon>Bacteria</taxon>
        <taxon>Pseudomonadati</taxon>
        <taxon>Bacteroidota</taxon>
        <taxon>Cytophagia</taxon>
        <taxon>Cytophagales</taxon>
        <taxon>Cytophagaceae</taxon>
        <taxon>Spirosoma</taxon>
    </lineage>
</organism>
<name>A0A327NTH9_9BACT</name>
<evidence type="ECO:0000313" key="2">
    <source>
        <dbReference type="EMBL" id="RAI77114.1"/>
    </source>
</evidence>
<dbReference type="EMBL" id="QLII01000001">
    <property type="protein sequence ID" value="RAI77114.1"/>
    <property type="molecule type" value="Genomic_DNA"/>
</dbReference>
<feature type="compositionally biased region" description="Polar residues" evidence="1">
    <location>
        <begin position="421"/>
        <end position="431"/>
    </location>
</feature>
<evidence type="ECO:0000313" key="3">
    <source>
        <dbReference type="Proteomes" id="UP000249016"/>
    </source>
</evidence>
<sequence>MNALTVKTTSATPAVVCPNRDPIVVSFSTNGTPPSGTTYTVLISDASGNFQPPTAGILGNIIGTGSSSPITCSAGRPISAYKAGAYKVRVISNNNNIQADGSSVAVTLSRTTSPAVTEVSYCENAPISLQTGVVGSNLFWYGIKYNGGDYGSYKVGENQAATPPSPTTPGVYTYQVTQSSGGCESDIAELKVTVKPKSSPPGNQTVEYCQGSGTKTLTVNAQNPIWYNSAGASLGTTAPTISTDNATPLTYKVTQNTNGCVSDQSTITVNIRAKPAPPTVNTPADVCQFATSVTLSANGQSLQWYNTDGSPRGDAPTPTGGGTAPQTFFVTQTVNGCTSDKATIVQKFIAAPAKPTVANPNPQACQNEPPVQLAASATGTLNWYDFQSKLLANTPAQPTSVTPAPTPTSSPSQREAAKVNASRSKCSSNPNPRLLAMPPSTFAS</sequence>
<gene>
    <name evidence="2" type="ORF">HMF3257_28300</name>
</gene>
<comment type="caution">
    <text evidence="2">The sequence shown here is derived from an EMBL/GenBank/DDBJ whole genome shotgun (WGS) entry which is preliminary data.</text>
</comment>
<protein>
    <recommendedName>
        <fullName evidence="4">Ig-like domain-containing protein</fullName>
    </recommendedName>
</protein>
<evidence type="ECO:0000256" key="1">
    <source>
        <dbReference type="SAM" id="MobiDB-lite"/>
    </source>
</evidence>
<proteinExistence type="predicted"/>
<reference evidence="2 3" key="1">
    <citation type="submission" date="2018-06" db="EMBL/GenBank/DDBJ databases">
        <title>Spirosoma sp. HMF3257 Genome sequencing and assembly.</title>
        <authorList>
            <person name="Kang H."/>
            <person name="Cha I."/>
            <person name="Kim H."/>
            <person name="Kang J."/>
            <person name="Joh K."/>
        </authorList>
    </citation>
    <scope>NUCLEOTIDE SEQUENCE [LARGE SCALE GENOMIC DNA]</scope>
    <source>
        <strain evidence="2 3">HMF3257</strain>
    </source>
</reference>
<feature type="compositionally biased region" description="Low complexity" evidence="1">
    <location>
        <begin position="395"/>
        <end position="413"/>
    </location>
</feature>
<evidence type="ECO:0008006" key="4">
    <source>
        <dbReference type="Google" id="ProtNLM"/>
    </source>
</evidence>
<dbReference type="OrthoDB" id="9792152at2"/>
<dbReference type="RefSeq" id="WP_111347320.1">
    <property type="nucleotide sequence ID" value="NZ_QLII01000001.1"/>
</dbReference>
<feature type="region of interest" description="Disordered" evidence="1">
    <location>
        <begin position="395"/>
        <end position="444"/>
    </location>
</feature>
<accession>A0A327NTH9</accession>
<dbReference type="AlphaFoldDB" id="A0A327NTH9"/>